<evidence type="ECO:0000313" key="1">
    <source>
        <dbReference type="EMBL" id="UPW42030.1"/>
    </source>
</evidence>
<organism evidence="1">
    <name type="scientific">Dipodfec virus RodF1_16</name>
    <dbReference type="NCBI Taxonomy" id="2929292"/>
    <lineage>
        <taxon>Viruses</taxon>
        <taxon>Monodnaviria</taxon>
        <taxon>Sangervirae</taxon>
        <taxon>Phixviricota</taxon>
        <taxon>Malgrandaviricetes</taxon>
        <taxon>Petitvirales</taxon>
        <taxon>Microviridae</taxon>
    </lineage>
</organism>
<accession>A0A976R8F0</accession>
<proteinExistence type="predicted"/>
<name>A0A976R8F0_9VIRU</name>
<sequence>MDSKNFVVIFDSDTEQVIPFYSSSYTTKSLSFKLIATWFALNKNRLKCIYIFDSNSHIAPLTIYAKSINSHQEISFFNSSINLKLYPMYVVTLFDSRSTQENPIKPITAVVDSKGLSEVLSKAVDEHHYIVVNLANDINSILTSE</sequence>
<protein>
    <submittedName>
        <fullName evidence="1">Uncharacterized protein</fullName>
    </submittedName>
</protein>
<reference evidence="1" key="1">
    <citation type="submission" date="2022-02" db="EMBL/GenBank/DDBJ databases">
        <title>Towards deciphering the DNA virus diversity associated with rodent species in the families Cricetidae and Heteromyidae.</title>
        <authorList>
            <person name="Lund M."/>
            <person name="Larsen B.B."/>
            <person name="Gryseels S."/>
            <person name="Kraberger S."/>
            <person name="Rowsey D.M."/>
            <person name="Steger L."/>
            <person name="Yule K.M."/>
            <person name="Upham N.S."/>
            <person name="Worobey M."/>
            <person name="Van Doorslaer K."/>
            <person name="Varsani A."/>
        </authorList>
    </citation>
    <scope>NUCLEOTIDE SEQUENCE</scope>
    <source>
        <strain evidence="1">NeonRodF1_16</strain>
    </source>
</reference>
<dbReference type="EMBL" id="OM869712">
    <property type="protein sequence ID" value="UPW42030.1"/>
    <property type="molecule type" value="Genomic_DNA"/>
</dbReference>